<dbReference type="RefSeq" id="WP_195867069.1">
    <property type="nucleotide sequence ID" value="NZ_JADPKZ010000028.1"/>
</dbReference>
<sequence length="166" mass="19282">MRIVGFAGFAKSFLAWNLAGAVESSVIYADPRAPYRVWNRRVRVYEQWLDVKRLQPPPMLVCVDHEEPDVTPEVVIYGVTPDLVRIHKALQAIRHSERPTFLVLIGYEETGVPWIFPREFQPALVLPWDMRQATCAMVGEPLTQRDPIWRQKFETLWSVIRDVARV</sequence>
<dbReference type="Proteomes" id="UP000642910">
    <property type="component" value="Unassembled WGS sequence"/>
</dbReference>
<proteinExistence type="predicted"/>
<evidence type="ECO:0000313" key="2">
    <source>
        <dbReference type="Proteomes" id="UP000642910"/>
    </source>
</evidence>
<dbReference type="EMBL" id="JADPKZ010000028">
    <property type="protein sequence ID" value="MBF8376824.1"/>
    <property type="molecule type" value="Genomic_DNA"/>
</dbReference>
<accession>A0ABS0F0L1</accession>
<keyword evidence="2" id="KW-1185">Reference proteome</keyword>
<reference evidence="1 2" key="1">
    <citation type="submission" date="2020-11" db="EMBL/GenBank/DDBJ databases">
        <title>Genomic insight of Alicyclobacillus mali FL 18 reveals a new arsenic-resistant strain, with potential in environmental biotechnology.</title>
        <authorList>
            <person name="Fiorentino G."/>
            <person name="Gallo G."/>
            <person name="Aulitto M."/>
        </authorList>
    </citation>
    <scope>NUCLEOTIDE SEQUENCE [LARGE SCALE GENOMIC DNA]</scope>
    <source>
        <strain evidence="1 2">FL 18</strain>
    </source>
</reference>
<comment type="caution">
    <text evidence="1">The sequence shown here is derived from an EMBL/GenBank/DDBJ whole genome shotgun (WGS) entry which is preliminary data.</text>
</comment>
<gene>
    <name evidence="1" type="ORF">IW967_02915</name>
</gene>
<name>A0ABS0F0L1_9BACL</name>
<organism evidence="1 2">
    <name type="scientific">Alicyclobacillus mali</name>
    <name type="common">ex Roth et al. 2021</name>
    <dbReference type="NCBI Taxonomy" id="1123961"/>
    <lineage>
        <taxon>Bacteria</taxon>
        <taxon>Bacillati</taxon>
        <taxon>Bacillota</taxon>
        <taxon>Bacilli</taxon>
        <taxon>Bacillales</taxon>
        <taxon>Alicyclobacillaceae</taxon>
        <taxon>Alicyclobacillus</taxon>
    </lineage>
</organism>
<evidence type="ECO:0000313" key="1">
    <source>
        <dbReference type="EMBL" id="MBF8376824.1"/>
    </source>
</evidence>
<protein>
    <submittedName>
        <fullName evidence="1">Uncharacterized protein</fullName>
    </submittedName>
</protein>